<dbReference type="Proteomes" id="UP000499080">
    <property type="component" value="Unassembled WGS sequence"/>
</dbReference>
<organism evidence="1 2">
    <name type="scientific">Araneus ventricosus</name>
    <name type="common">Orbweaver spider</name>
    <name type="synonym">Epeira ventricosa</name>
    <dbReference type="NCBI Taxonomy" id="182803"/>
    <lineage>
        <taxon>Eukaryota</taxon>
        <taxon>Metazoa</taxon>
        <taxon>Ecdysozoa</taxon>
        <taxon>Arthropoda</taxon>
        <taxon>Chelicerata</taxon>
        <taxon>Arachnida</taxon>
        <taxon>Araneae</taxon>
        <taxon>Araneomorphae</taxon>
        <taxon>Entelegynae</taxon>
        <taxon>Araneoidea</taxon>
        <taxon>Araneidae</taxon>
        <taxon>Araneus</taxon>
    </lineage>
</organism>
<dbReference type="EMBL" id="BGPR01016872">
    <property type="protein sequence ID" value="GBN74385.1"/>
    <property type="molecule type" value="Genomic_DNA"/>
</dbReference>
<reference evidence="1 2" key="1">
    <citation type="journal article" date="2019" name="Sci. Rep.">
        <title>Orb-weaving spider Araneus ventricosus genome elucidates the spidroin gene catalogue.</title>
        <authorList>
            <person name="Kono N."/>
            <person name="Nakamura H."/>
            <person name="Ohtoshi R."/>
            <person name="Moran D.A.P."/>
            <person name="Shinohara A."/>
            <person name="Yoshida Y."/>
            <person name="Fujiwara M."/>
            <person name="Mori M."/>
            <person name="Tomita M."/>
            <person name="Arakawa K."/>
        </authorList>
    </citation>
    <scope>NUCLEOTIDE SEQUENCE [LARGE SCALE GENOMIC DNA]</scope>
</reference>
<name>A0A4Y2RHN3_ARAVE</name>
<evidence type="ECO:0000313" key="2">
    <source>
        <dbReference type="Proteomes" id="UP000499080"/>
    </source>
</evidence>
<dbReference type="AlphaFoldDB" id="A0A4Y2RHN3"/>
<sequence length="53" mass="5754">MNLEATVPIGISVCHDVPKCWLLPHEPCGTSLSVFLKGLGWPLAGLRSLFSDF</sequence>
<protein>
    <submittedName>
        <fullName evidence="1">Uncharacterized protein</fullName>
    </submittedName>
</protein>
<comment type="caution">
    <text evidence="1">The sequence shown here is derived from an EMBL/GenBank/DDBJ whole genome shotgun (WGS) entry which is preliminary data.</text>
</comment>
<evidence type="ECO:0000313" key="1">
    <source>
        <dbReference type="EMBL" id="GBN74385.1"/>
    </source>
</evidence>
<proteinExistence type="predicted"/>
<gene>
    <name evidence="1" type="ORF">AVEN_273087_1</name>
</gene>
<feature type="non-terminal residue" evidence="1">
    <location>
        <position position="53"/>
    </location>
</feature>
<keyword evidence="2" id="KW-1185">Reference proteome</keyword>
<accession>A0A4Y2RHN3</accession>